<evidence type="ECO:0008006" key="4">
    <source>
        <dbReference type="Google" id="ProtNLM"/>
    </source>
</evidence>
<name>A0A920BNK7_9ACTN</name>
<keyword evidence="1" id="KW-0732">Signal</keyword>
<sequence>MSFSKVPLRLAATVVVLAVTACGSEAKPRTADAEVATLQSAPAASAAPSATGVGAVIRPDASSADIQDLERVYFTCLRDNGAPSSKDGLSKPGQPSPAPEKVRAANAACADKQPVSWLDVERRTNPEFPDLLRAAAKCLKKKGFQARVVQEPEWRLAYRDSGEFMRAGDTEAKCIDQAFAARIKTYR</sequence>
<feature type="chain" id="PRO_5037712331" description="Lipoprotein" evidence="1">
    <location>
        <begin position="27"/>
        <end position="187"/>
    </location>
</feature>
<keyword evidence="3" id="KW-1185">Reference proteome</keyword>
<dbReference type="RefSeq" id="WP_213011585.1">
    <property type="nucleotide sequence ID" value="NZ_BOQN01000102.1"/>
</dbReference>
<dbReference type="Proteomes" id="UP000677082">
    <property type="component" value="Unassembled WGS sequence"/>
</dbReference>
<dbReference type="PROSITE" id="PS51257">
    <property type="entry name" value="PROKAR_LIPOPROTEIN"/>
    <property type="match status" value="1"/>
</dbReference>
<evidence type="ECO:0000313" key="2">
    <source>
        <dbReference type="EMBL" id="GIM95892.1"/>
    </source>
</evidence>
<dbReference type="EMBL" id="BOQN01000102">
    <property type="protein sequence ID" value="GIM95892.1"/>
    <property type="molecule type" value="Genomic_DNA"/>
</dbReference>
<evidence type="ECO:0000256" key="1">
    <source>
        <dbReference type="SAM" id="SignalP"/>
    </source>
</evidence>
<organism evidence="2 3">
    <name type="scientific">Paractinoplanes toevensis</name>
    <dbReference type="NCBI Taxonomy" id="571911"/>
    <lineage>
        <taxon>Bacteria</taxon>
        <taxon>Bacillati</taxon>
        <taxon>Actinomycetota</taxon>
        <taxon>Actinomycetes</taxon>
        <taxon>Micromonosporales</taxon>
        <taxon>Micromonosporaceae</taxon>
        <taxon>Paractinoplanes</taxon>
    </lineage>
</organism>
<accession>A0A920BNK7</accession>
<gene>
    <name evidence="2" type="ORF">Ato02nite_076850</name>
</gene>
<protein>
    <recommendedName>
        <fullName evidence="4">Lipoprotein</fullName>
    </recommendedName>
</protein>
<evidence type="ECO:0000313" key="3">
    <source>
        <dbReference type="Proteomes" id="UP000677082"/>
    </source>
</evidence>
<dbReference type="AlphaFoldDB" id="A0A920BNK7"/>
<comment type="caution">
    <text evidence="2">The sequence shown here is derived from an EMBL/GenBank/DDBJ whole genome shotgun (WGS) entry which is preliminary data.</text>
</comment>
<feature type="signal peptide" evidence="1">
    <location>
        <begin position="1"/>
        <end position="26"/>
    </location>
</feature>
<reference evidence="2 3" key="1">
    <citation type="submission" date="2021-03" db="EMBL/GenBank/DDBJ databases">
        <title>Whole genome shotgun sequence of Actinoplanes toevensis NBRC 105298.</title>
        <authorList>
            <person name="Komaki H."/>
            <person name="Tamura T."/>
        </authorList>
    </citation>
    <scope>NUCLEOTIDE SEQUENCE [LARGE SCALE GENOMIC DNA]</scope>
    <source>
        <strain evidence="2 3">NBRC 105298</strain>
    </source>
</reference>
<proteinExistence type="predicted"/>